<gene>
    <name evidence="2" type="primary">GIP</name>
    <name evidence="2" type="ORF">SNEC2469_LOCUS25390</name>
</gene>
<name>A0A812ZVR4_9DINO</name>
<feature type="compositionally biased region" description="Polar residues" evidence="1">
    <location>
        <begin position="105"/>
        <end position="122"/>
    </location>
</feature>
<comment type="caution">
    <text evidence="2">The sequence shown here is derived from an EMBL/GenBank/DDBJ whole genome shotgun (WGS) entry which is preliminary data.</text>
</comment>
<feature type="non-terminal residue" evidence="2">
    <location>
        <position position="458"/>
    </location>
</feature>
<feature type="region of interest" description="Disordered" evidence="1">
    <location>
        <begin position="102"/>
        <end position="123"/>
    </location>
</feature>
<reference evidence="2" key="1">
    <citation type="submission" date="2021-02" db="EMBL/GenBank/DDBJ databases">
        <authorList>
            <person name="Dougan E. K."/>
            <person name="Rhodes N."/>
            <person name="Thang M."/>
            <person name="Chan C."/>
        </authorList>
    </citation>
    <scope>NUCLEOTIDE SEQUENCE</scope>
</reference>
<accession>A0A812ZVR4</accession>
<dbReference type="Proteomes" id="UP000601435">
    <property type="component" value="Unassembled WGS sequence"/>
</dbReference>
<dbReference type="EMBL" id="CAJNJA010050013">
    <property type="protein sequence ID" value="CAE7839564.1"/>
    <property type="molecule type" value="Genomic_DNA"/>
</dbReference>
<feature type="non-terminal residue" evidence="2">
    <location>
        <position position="1"/>
    </location>
</feature>
<dbReference type="OrthoDB" id="446391at2759"/>
<sequence>MLRRSNPTRGPYAAGSWVLYWTKKSSPNRLAAGKWHGPAKVICQEGQSIVWVAHGSTILRCAPENLRPASLREWQNLSTSGSEELSSRAGGASTFIDLTAPNPEVPSSLSPAPILRSSSETTDVVVPVSMPGAPAAQGSDASELEINQPEQELTPQVSSHEPEAPASLDAPEVELNSAAPSVSVQPTSETVESLAPDATNIPVPESDEGLVSETVLLASHVLDPLSTQDDRLVDFVTLHTSEEFAGPPLAEDNLPFVECPLECQEHQAFCLEVPVKPKDLKKWSQETSPEQLATLASISKRARSEVSVKDLTPHELSLFEQAKAKELQCWIQTSAIRAVLRRRLNPDQILKSRWILTWKAPVMRDAPTLSKEGRSLVLQTIASSKFPLGSFDIKTAFLRGKADENNPLAMEPPKELRKLLNLRDDEVCQLLGNAYGRVDAPLLFYKELSSQLEALGFI</sequence>
<organism evidence="2 3">
    <name type="scientific">Symbiodinium necroappetens</name>
    <dbReference type="NCBI Taxonomy" id="1628268"/>
    <lineage>
        <taxon>Eukaryota</taxon>
        <taxon>Sar</taxon>
        <taxon>Alveolata</taxon>
        <taxon>Dinophyceae</taxon>
        <taxon>Suessiales</taxon>
        <taxon>Symbiodiniaceae</taxon>
        <taxon>Symbiodinium</taxon>
    </lineage>
</organism>
<keyword evidence="3" id="KW-1185">Reference proteome</keyword>
<proteinExistence type="predicted"/>
<evidence type="ECO:0000313" key="3">
    <source>
        <dbReference type="Proteomes" id="UP000601435"/>
    </source>
</evidence>
<protein>
    <submittedName>
        <fullName evidence="2">GIP protein</fullName>
    </submittedName>
</protein>
<evidence type="ECO:0000256" key="1">
    <source>
        <dbReference type="SAM" id="MobiDB-lite"/>
    </source>
</evidence>
<dbReference type="AlphaFoldDB" id="A0A812ZVR4"/>
<evidence type="ECO:0000313" key="2">
    <source>
        <dbReference type="EMBL" id="CAE7839564.1"/>
    </source>
</evidence>